<dbReference type="EMBL" id="JAPDRP010000039">
    <property type="protein sequence ID" value="KAJ9633928.1"/>
    <property type="molecule type" value="Genomic_DNA"/>
</dbReference>
<gene>
    <name evidence="1" type="ORF">H2199_009177</name>
</gene>
<comment type="caution">
    <text evidence="1">The sequence shown here is derived from an EMBL/GenBank/DDBJ whole genome shotgun (WGS) entry which is preliminary data.</text>
</comment>
<evidence type="ECO:0000313" key="1">
    <source>
        <dbReference type="EMBL" id="KAJ9633928.1"/>
    </source>
</evidence>
<protein>
    <submittedName>
        <fullName evidence="1">Uncharacterized protein</fullName>
    </submittedName>
</protein>
<name>A0ACC2YFN6_9PEZI</name>
<keyword evidence="2" id="KW-1185">Reference proteome</keyword>
<accession>A0ACC2YFN6</accession>
<proteinExistence type="predicted"/>
<sequence length="340" mass="37438">MEGQTSGSFTYDLKVQQFVRLLKAKGLVDRFASAYANSQRWHGRAAAAARDEAAKAVQELIKCDRMFVVWISSRLDVRTGALVKRFPLDESPATSRILDDNLFVTNDTPNPLPGRPVLRNLEDGAVVAYLWPSRDYVRPTRRAQAYRYLVGGSLDYPFHVNVWGKSGFNNDEPNNDEPSMPVEKSAVYEYLHRLDLEHDCGAMIVAANSLFTCGGKRRSDGICDVIVEERNLDTNALTRTWTAKTRSHMSSMSSTLYVTPEFLALATGQSGGVQVYDRNTSSSEPVRVLSHKGANRYAVSGHYLVSLAVDGFKSVSCVDVNQANCNDSGLNVPGASGTVK</sequence>
<organism evidence="1 2">
    <name type="scientific">Coniosporium tulheliwenetii</name>
    <dbReference type="NCBI Taxonomy" id="3383036"/>
    <lineage>
        <taxon>Eukaryota</taxon>
        <taxon>Fungi</taxon>
        <taxon>Dikarya</taxon>
        <taxon>Ascomycota</taxon>
        <taxon>Pezizomycotina</taxon>
        <taxon>Dothideomycetes</taxon>
        <taxon>Dothideomycetes incertae sedis</taxon>
        <taxon>Coniosporium</taxon>
    </lineage>
</organism>
<dbReference type="Proteomes" id="UP001172680">
    <property type="component" value="Unassembled WGS sequence"/>
</dbReference>
<reference evidence="1" key="1">
    <citation type="submission" date="2022-10" db="EMBL/GenBank/DDBJ databases">
        <title>Culturing micro-colonial fungi from biological soil crusts in the Mojave desert and describing Neophaeococcomyces mojavensis, and introducing the new genera and species Taxawa tesnikishii.</title>
        <authorList>
            <person name="Kurbessoian T."/>
            <person name="Stajich J.E."/>
        </authorList>
    </citation>
    <scope>NUCLEOTIDE SEQUENCE</scope>
    <source>
        <strain evidence="1">JES_115</strain>
    </source>
</reference>
<evidence type="ECO:0000313" key="2">
    <source>
        <dbReference type="Proteomes" id="UP001172680"/>
    </source>
</evidence>